<dbReference type="RefSeq" id="WP_057892972.1">
    <property type="nucleotide sequence ID" value="NZ_AZFV01000032.1"/>
</dbReference>
<name>A0A0R1WAG2_9LACO</name>
<keyword evidence="1" id="KW-0456">Lyase</keyword>
<dbReference type="Gene3D" id="3.10.129.10">
    <property type="entry name" value="Hotdog Thioesterase"/>
    <property type="match status" value="1"/>
</dbReference>
<dbReference type="InterPro" id="IPR002539">
    <property type="entry name" value="MaoC-like_dom"/>
</dbReference>
<dbReference type="PANTHER" id="PTHR43437:SF3">
    <property type="entry name" value="HYDROXYACYL-THIOESTER DEHYDRATASE TYPE 2, MITOCHONDRIAL"/>
    <property type="match status" value="1"/>
</dbReference>
<dbReference type="AlphaFoldDB" id="A0A0R1WAG2"/>
<dbReference type="FunFam" id="3.10.129.10:FF:000042">
    <property type="entry name" value="MaoC domain protein dehydratase"/>
    <property type="match status" value="1"/>
</dbReference>
<dbReference type="InterPro" id="IPR029069">
    <property type="entry name" value="HotDog_dom_sf"/>
</dbReference>
<evidence type="ECO:0000259" key="2">
    <source>
        <dbReference type="Pfam" id="PF01575"/>
    </source>
</evidence>
<gene>
    <name evidence="3" type="ORF">FD31_GL001689</name>
</gene>
<accession>A0A0R1WAG2</accession>
<dbReference type="InterPro" id="IPR050965">
    <property type="entry name" value="UPF0336/Enoyl-CoA_hydratase"/>
</dbReference>
<dbReference type="GO" id="GO:0006633">
    <property type="term" value="P:fatty acid biosynthetic process"/>
    <property type="evidence" value="ECO:0007669"/>
    <property type="project" value="InterPro"/>
</dbReference>
<dbReference type="Proteomes" id="UP000051302">
    <property type="component" value="Unassembled WGS sequence"/>
</dbReference>
<protein>
    <submittedName>
        <fullName evidence="3">MaoC domain-containing protein dehydratase</fullName>
    </submittedName>
</protein>
<dbReference type="GO" id="GO:0004312">
    <property type="term" value="F:fatty acid synthase activity"/>
    <property type="evidence" value="ECO:0007669"/>
    <property type="project" value="InterPro"/>
</dbReference>
<dbReference type="PATRIC" id="fig|1423774.3.peg.1752"/>
<dbReference type="PRINTS" id="PR01483">
    <property type="entry name" value="FASYNTHASE"/>
</dbReference>
<sequence>MKEYKILYEGELKVGMSGSVSKRISEEDVDTFAKVTGDYNPMHMDQEFAEKTQFHKRIAHGMLSAGMISACLGTKMPGPGAIYLNQSLRFDKPVYFGDVLVATVTVEKIDQKAHFQIATLSTVVTNQNGDKVTEGEAQIMPAKRDK</sequence>
<evidence type="ECO:0000256" key="1">
    <source>
        <dbReference type="ARBA" id="ARBA00023239"/>
    </source>
</evidence>
<evidence type="ECO:0000313" key="4">
    <source>
        <dbReference type="Proteomes" id="UP000051302"/>
    </source>
</evidence>
<dbReference type="Pfam" id="PF01575">
    <property type="entry name" value="MaoC_dehydratas"/>
    <property type="match status" value="1"/>
</dbReference>
<organism evidence="3 4">
    <name type="scientific">Companilactobacillus nantensis DSM 16982</name>
    <dbReference type="NCBI Taxonomy" id="1423774"/>
    <lineage>
        <taxon>Bacteria</taxon>
        <taxon>Bacillati</taxon>
        <taxon>Bacillota</taxon>
        <taxon>Bacilli</taxon>
        <taxon>Lactobacillales</taxon>
        <taxon>Lactobacillaceae</taxon>
        <taxon>Companilactobacillus</taxon>
    </lineage>
</organism>
<proteinExistence type="predicted"/>
<dbReference type="STRING" id="1423774.FD31_GL001689"/>
<comment type="caution">
    <text evidence="3">The sequence shown here is derived from an EMBL/GenBank/DDBJ whole genome shotgun (WGS) entry which is preliminary data.</text>
</comment>
<dbReference type="CDD" id="cd03449">
    <property type="entry name" value="R_hydratase"/>
    <property type="match status" value="1"/>
</dbReference>
<dbReference type="InterPro" id="IPR003965">
    <property type="entry name" value="Fatty_acid_synthase"/>
</dbReference>
<evidence type="ECO:0000313" key="3">
    <source>
        <dbReference type="EMBL" id="KRM14754.1"/>
    </source>
</evidence>
<feature type="domain" description="MaoC-like" evidence="2">
    <location>
        <begin position="20"/>
        <end position="117"/>
    </location>
</feature>
<dbReference type="PANTHER" id="PTHR43437">
    <property type="entry name" value="HYDROXYACYL-THIOESTER DEHYDRATASE TYPE 2, MITOCHONDRIAL-RELATED"/>
    <property type="match status" value="1"/>
</dbReference>
<dbReference type="EMBL" id="AZFV01000032">
    <property type="protein sequence ID" value="KRM14754.1"/>
    <property type="molecule type" value="Genomic_DNA"/>
</dbReference>
<dbReference type="GO" id="GO:0019171">
    <property type="term" value="F:(3R)-hydroxyacyl-[acyl-carrier-protein] dehydratase activity"/>
    <property type="evidence" value="ECO:0007669"/>
    <property type="project" value="TreeGrafter"/>
</dbReference>
<reference evidence="3 4" key="1">
    <citation type="journal article" date="2015" name="Genome Announc.">
        <title>Expanding the biotechnology potential of lactobacilli through comparative genomics of 213 strains and associated genera.</title>
        <authorList>
            <person name="Sun Z."/>
            <person name="Harris H.M."/>
            <person name="McCann A."/>
            <person name="Guo C."/>
            <person name="Argimon S."/>
            <person name="Zhang W."/>
            <person name="Yang X."/>
            <person name="Jeffery I.B."/>
            <person name="Cooney J.C."/>
            <person name="Kagawa T.F."/>
            <person name="Liu W."/>
            <person name="Song Y."/>
            <person name="Salvetti E."/>
            <person name="Wrobel A."/>
            <person name="Rasinkangas P."/>
            <person name="Parkhill J."/>
            <person name="Rea M.C."/>
            <person name="O'Sullivan O."/>
            <person name="Ritari J."/>
            <person name="Douillard F.P."/>
            <person name="Paul Ross R."/>
            <person name="Yang R."/>
            <person name="Briner A.E."/>
            <person name="Felis G.E."/>
            <person name="de Vos W.M."/>
            <person name="Barrangou R."/>
            <person name="Klaenhammer T.R."/>
            <person name="Caufield P.W."/>
            <person name="Cui Y."/>
            <person name="Zhang H."/>
            <person name="O'Toole P.W."/>
        </authorList>
    </citation>
    <scope>NUCLEOTIDE SEQUENCE [LARGE SCALE GENOMIC DNA]</scope>
    <source>
        <strain evidence="3 4">DSM 16982</strain>
    </source>
</reference>
<dbReference type="GO" id="GO:0005835">
    <property type="term" value="C:fatty acid synthase complex"/>
    <property type="evidence" value="ECO:0007669"/>
    <property type="project" value="InterPro"/>
</dbReference>
<keyword evidence="4" id="KW-1185">Reference proteome</keyword>
<dbReference type="SUPFAM" id="SSF54637">
    <property type="entry name" value="Thioesterase/thiol ester dehydrase-isomerase"/>
    <property type="match status" value="1"/>
</dbReference>